<dbReference type="InterPro" id="IPR010998">
    <property type="entry name" value="Integrase_recombinase_N"/>
</dbReference>
<evidence type="ECO:0000256" key="3">
    <source>
        <dbReference type="PROSITE-ProRule" id="PRU01248"/>
    </source>
</evidence>
<dbReference type="SUPFAM" id="SSF56349">
    <property type="entry name" value="DNA breaking-rejoining enzymes"/>
    <property type="match status" value="1"/>
</dbReference>
<protein>
    <submittedName>
        <fullName evidence="6">Tyrosine-type recombinase/integrase</fullName>
    </submittedName>
</protein>
<dbReference type="Gene3D" id="1.10.150.130">
    <property type="match status" value="1"/>
</dbReference>
<dbReference type="PROSITE" id="PS51900">
    <property type="entry name" value="CB"/>
    <property type="match status" value="1"/>
</dbReference>
<dbReference type="RefSeq" id="WP_377874269.1">
    <property type="nucleotide sequence ID" value="NZ_JBHMAY010000070.1"/>
</dbReference>
<dbReference type="InterPro" id="IPR011010">
    <property type="entry name" value="DNA_brk_join_enz"/>
</dbReference>
<name>A0ABV7QW07_9PSEU</name>
<keyword evidence="2" id="KW-0233">DNA recombination</keyword>
<gene>
    <name evidence="6" type="ORF">ACFORO_34790</name>
</gene>
<evidence type="ECO:0000259" key="5">
    <source>
        <dbReference type="PROSITE" id="PS51900"/>
    </source>
</evidence>
<keyword evidence="7" id="KW-1185">Reference proteome</keyword>
<proteinExistence type="predicted"/>
<dbReference type="PROSITE" id="PS51898">
    <property type="entry name" value="TYR_RECOMBINASE"/>
    <property type="match status" value="1"/>
</dbReference>
<dbReference type="InterPro" id="IPR013762">
    <property type="entry name" value="Integrase-like_cat_sf"/>
</dbReference>
<dbReference type="Pfam" id="PF00589">
    <property type="entry name" value="Phage_integrase"/>
    <property type="match status" value="1"/>
</dbReference>
<keyword evidence="1 3" id="KW-0238">DNA-binding</keyword>
<evidence type="ECO:0000313" key="7">
    <source>
        <dbReference type="Proteomes" id="UP001595764"/>
    </source>
</evidence>
<dbReference type="PANTHER" id="PTHR30349:SF91">
    <property type="entry name" value="INTA PROTEIN"/>
    <property type="match status" value="1"/>
</dbReference>
<dbReference type="InterPro" id="IPR050090">
    <property type="entry name" value="Tyrosine_recombinase_XerCD"/>
</dbReference>
<accession>A0ABV7QW07</accession>
<evidence type="ECO:0000313" key="6">
    <source>
        <dbReference type="EMBL" id="MFC3515378.1"/>
    </source>
</evidence>
<evidence type="ECO:0000256" key="1">
    <source>
        <dbReference type="ARBA" id="ARBA00023125"/>
    </source>
</evidence>
<sequence length="440" mass="50750">MSRTERPKGTRNPNGEGSLYYSEYDGYWHAKVTVGTLDNGNPDRRHIKRRDESEARAEYRELLNERDRGTVRKKGTKWKVDAWLIHWVENIAPLTARYKTVVGYKTAVYRHLVPGVGAHWLKQIEPEHFEKLYTRMIQSGLKPGTVHQVHRTARTAFGEAERRGIVFRNVVRLARAPRVEEEEIEPLEPEDVQNILTAALKRRNGVRYVIALALGARQGEALGFKWPALNKRRKTLRVRKALQRQKWQHGCDDPNLCGAKYHKVTPCKDPCSKHKRPCPPPCPPDCVEHARMCPQRHSGGLVEVDVKSSAGRRTWTLPDQLFALIERHEEQQALEREHAGSEWHEGDWMFTQPNGKPIDPRADYETWCELLAEAGVRDARLHDARHTAATVLLILGVDERVVMELMGWSTITMKKRYQHVTAGIRQDVAEQLNDYFWRAV</sequence>
<evidence type="ECO:0000259" key="4">
    <source>
        <dbReference type="PROSITE" id="PS51898"/>
    </source>
</evidence>
<dbReference type="EMBL" id="JBHRWI010000050">
    <property type="protein sequence ID" value="MFC3515378.1"/>
    <property type="molecule type" value="Genomic_DNA"/>
</dbReference>
<reference evidence="7" key="1">
    <citation type="journal article" date="2019" name="Int. J. Syst. Evol. Microbiol.">
        <title>The Global Catalogue of Microorganisms (GCM) 10K type strain sequencing project: providing services to taxonomists for standard genome sequencing and annotation.</title>
        <authorList>
            <consortium name="The Broad Institute Genomics Platform"/>
            <consortium name="The Broad Institute Genome Sequencing Center for Infectious Disease"/>
            <person name="Wu L."/>
            <person name="Ma J."/>
        </authorList>
    </citation>
    <scope>NUCLEOTIDE SEQUENCE [LARGE SCALE GENOMIC DNA]</scope>
    <source>
        <strain evidence="7">CGMCC 4.7682</strain>
    </source>
</reference>
<feature type="domain" description="Core-binding (CB)" evidence="5">
    <location>
        <begin position="89"/>
        <end position="161"/>
    </location>
</feature>
<dbReference type="InterPro" id="IPR002104">
    <property type="entry name" value="Integrase_catalytic"/>
</dbReference>
<feature type="domain" description="Tyr recombinase" evidence="4">
    <location>
        <begin position="182"/>
        <end position="431"/>
    </location>
</feature>
<evidence type="ECO:0000256" key="2">
    <source>
        <dbReference type="ARBA" id="ARBA00023172"/>
    </source>
</evidence>
<dbReference type="InterPro" id="IPR044068">
    <property type="entry name" value="CB"/>
</dbReference>
<dbReference type="Gene3D" id="1.10.443.10">
    <property type="entry name" value="Intergrase catalytic core"/>
    <property type="match status" value="1"/>
</dbReference>
<organism evidence="6 7">
    <name type="scientific">Amycolatopsis halotolerans</name>
    <dbReference type="NCBI Taxonomy" id="330083"/>
    <lineage>
        <taxon>Bacteria</taxon>
        <taxon>Bacillati</taxon>
        <taxon>Actinomycetota</taxon>
        <taxon>Actinomycetes</taxon>
        <taxon>Pseudonocardiales</taxon>
        <taxon>Pseudonocardiaceae</taxon>
        <taxon>Amycolatopsis</taxon>
    </lineage>
</organism>
<dbReference type="PANTHER" id="PTHR30349">
    <property type="entry name" value="PHAGE INTEGRASE-RELATED"/>
    <property type="match status" value="1"/>
</dbReference>
<comment type="caution">
    <text evidence="6">The sequence shown here is derived from an EMBL/GenBank/DDBJ whole genome shotgun (WGS) entry which is preliminary data.</text>
</comment>
<dbReference type="Proteomes" id="UP001595764">
    <property type="component" value="Unassembled WGS sequence"/>
</dbReference>